<protein>
    <recommendedName>
        <fullName evidence="2">histidine kinase</fullName>
        <ecNumber evidence="2">2.7.13.3</ecNumber>
    </recommendedName>
</protein>
<dbReference type="InterPro" id="IPR011712">
    <property type="entry name" value="Sig_transdc_His_kin_sub3_dim/P"/>
</dbReference>
<gene>
    <name evidence="11" type="ORF">WMN62_04045</name>
</gene>
<keyword evidence="5" id="KW-0547">Nucleotide-binding</keyword>
<evidence type="ECO:0000313" key="12">
    <source>
        <dbReference type="Proteomes" id="UP001370299"/>
    </source>
</evidence>
<dbReference type="Gene3D" id="3.30.565.10">
    <property type="entry name" value="Histidine kinase-like ATPase, C-terminal domain"/>
    <property type="match status" value="1"/>
</dbReference>
<evidence type="ECO:0000256" key="8">
    <source>
        <dbReference type="ARBA" id="ARBA00023012"/>
    </source>
</evidence>
<evidence type="ECO:0000256" key="5">
    <source>
        <dbReference type="ARBA" id="ARBA00022741"/>
    </source>
</evidence>
<dbReference type="Pfam" id="PF13796">
    <property type="entry name" value="Sensor"/>
    <property type="match status" value="1"/>
</dbReference>
<dbReference type="RefSeq" id="WP_123311136.1">
    <property type="nucleotide sequence ID" value="NZ_JBBKAP010000042.1"/>
</dbReference>
<dbReference type="EMBL" id="JBBLYY010000023">
    <property type="protein sequence ID" value="MEK0170632.1"/>
    <property type="molecule type" value="Genomic_DNA"/>
</dbReference>
<keyword evidence="9" id="KW-1133">Transmembrane helix</keyword>
<evidence type="ECO:0000256" key="1">
    <source>
        <dbReference type="ARBA" id="ARBA00000085"/>
    </source>
</evidence>
<evidence type="ECO:0000256" key="4">
    <source>
        <dbReference type="ARBA" id="ARBA00022679"/>
    </source>
</evidence>
<keyword evidence="12" id="KW-1185">Reference proteome</keyword>
<dbReference type="InterPro" id="IPR036890">
    <property type="entry name" value="HATPase_C_sf"/>
</dbReference>
<feature type="transmembrane region" description="Helical" evidence="9">
    <location>
        <begin position="124"/>
        <end position="152"/>
    </location>
</feature>
<keyword evidence="8" id="KW-0902">Two-component regulatory system</keyword>
<feature type="domain" description="Histidine kinase/HSP90-like ATPase" evidence="10">
    <location>
        <begin position="351"/>
        <end position="447"/>
    </location>
</feature>
<dbReference type="PANTHER" id="PTHR24421:SF10">
    <property type="entry name" value="NITRATE_NITRITE SENSOR PROTEIN NARQ"/>
    <property type="match status" value="1"/>
</dbReference>
<feature type="transmembrane region" description="Helical" evidence="9">
    <location>
        <begin position="61"/>
        <end position="80"/>
    </location>
</feature>
<accession>A0ABU8Y7G7</accession>
<keyword evidence="7" id="KW-0067">ATP-binding</keyword>
<evidence type="ECO:0000256" key="9">
    <source>
        <dbReference type="SAM" id="Phobius"/>
    </source>
</evidence>
<dbReference type="PANTHER" id="PTHR24421">
    <property type="entry name" value="NITRATE/NITRITE SENSOR PROTEIN NARX-RELATED"/>
    <property type="match status" value="1"/>
</dbReference>
<proteinExistence type="predicted"/>
<evidence type="ECO:0000256" key="2">
    <source>
        <dbReference type="ARBA" id="ARBA00012438"/>
    </source>
</evidence>
<keyword evidence="6" id="KW-0418">Kinase</keyword>
<dbReference type="SUPFAM" id="SSF55874">
    <property type="entry name" value="ATPase domain of HSP90 chaperone/DNA topoisomerase II/histidine kinase"/>
    <property type="match status" value="1"/>
</dbReference>
<dbReference type="InterPro" id="IPR003594">
    <property type="entry name" value="HATPase_dom"/>
</dbReference>
<comment type="caution">
    <text evidence="11">The sequence shown here is derived from an EMBL/GenBank/DDBJ whole genome shotgun (WGS) entry which is preliminary data.</text>
</comment>
<comment type="catalytic activity">
    <reaction evidence="1">
        <text>ATP + protein L-histidine = ADP + protein N-phospho-L-histidine.</text>
        <dbReference type="EC" id="2.7.13.3"/>
    </reaction>
</comment>
<reference evidence="11 12" key="1">
    <citation type="submission" date="2024-03" db="EMBL/GenBank/DDBJ databases">
        <title>Whole genomes of four grape xylem sap localized bacterial endophytes.</title>
        <authorList>
            <person name="Kumar G."/>
            <person name="Savka M.A."/>
        </authorList>
    </citation>
    <scope>NUCLEOTIDE SEQUENCE [LARGE SCALE GENOMIC DNA]</scope>
    <source>
        <strain evidence="11 12">RIT_GXS8</strain>
    </source>
</reference>
<evidence type="ECO:0000256" key="6">
    <source>
        <dbReference type="ARBA" id="ARBA00022777"/>
    </source>
</evidence>
<dbReference type="Proteomes" id="UP001370299">
    <property type="component" value="Unassembled WGS sequence"/>
</dbReference>
<sequence length="449" mass="46801">MSRTTALIPPHTTVPRFRFVSGLFAAATWRQFAFHAAHLPIAIGALTWFALAVGIGVPSAVTWFGLLVTAFLVGGSAWFATVTRRMSAALLGQEVVAPTIRPRRGGPLAWATTRLTDGSTWRAFAYLLVGFVVTTASFAVSVAVLVSALGAMTHSIWGRFLPEQTGADGLEHRGAQFLGVFVDTVPLQVAFAGVGLVLLVAVWPAVNHGLGSLQRAVIRSMLGADLRQRRLAEVTASRDAAVVDADSTLRRIERELHDGTQARLVGLAMTLGDARDRLQSSQDAAGSGVEALVAQAHASTKEALVELRALARGIHPPVLDEGLEAGLASACSRTPFPVTLHVDLPVRPSPVVEGIAYFGVLELLTNVSKHAGATVATVDVALDGPELVVTVADDGAGGAHVSMPRPDGQGTGLAGLLERLRAVDGTLAVQSPTGGPTTVRMAMPSGTAT</sequence>
<keyword evidence="9" id="KW-0472">Membrane</keyword>
<dbReference type="InterPro" id="IPR025828">
    <property type="entry name" value="Put_sensor_dom"/>
</dbReference>
<evidence type="ECO:0000313" key="11">
    <source>
        <dbReference type="EMBL" id="MEK0170632.1"/>
    </source>
</evidence>
<dbReference type="SMART" id="SM00387">
    <property type="entry name" value="HATPase_c"/>
    <property type="match status" value="1"/>
</dbReference>
<feature type="transmembrane region" description="Helical" evidence="9">
    <location>
        <begin position="187"/>
        <end position="206"/>
    </location>
</feature>
<dbReference type="Gene3D" id="1.20.5.1930">
    <property type="match status" value="1"/>
</dbReference>
<dbReference type="Pfam" id="PF07730">
    <property type="entry name" value="HisKA_3"/>
    <property type="match status" value="1"/>
</dbReference>
<keyword evidence="4" id="KW-0808">Transferase</keyword>
<organism evidence="11 12">
    <name type="scientific">Curtobacterium citreum</name>
    <dbReference type="NCBI Taxonomy" id="2036"/>
    <lineage>
        <taxon>Bacteria</taxon>
        <taxon>Bacillati</taxon>
        <taxon>Actinomycetota</taxon>
        <taxon>Actinomycetes</taxon>
        <taxon>Micrococcales</taxon>
        <taxon>Microbacteriaceae</taxon>
        <taxon>Curtobacterium</taxon>
    </lineage>
</organism>
<keyword evidence="3" id="KW-0597">Phosphoprotein</keyword>
<name>A0ABU8Y7G7_9MICO</name>
<evidence type="ECO:0000256" key="3">
    <source>
        <dbReference type="ARBA" id="ARBA00022553"/>
    </source>
</evidence>
<keyword evidence="9" id="KW-0812">Transmembrane</keyword>
<evidence type="ECO:0000256" key="7">
    <source>
        <dbReference type="ARBA" id="ARBA00022840"/>
    </source>
</evidence>
<dbReference type="CDD" id="cd16917">
    <property type="entry name" value="HATPase_UhpB-NarQ-NarX-like"/>
    <property type="match status" value="1"/>
</dbReference>
<feature type="transmembrane region" description="Helical" evidence="9">
    <location>
        <begin position="32"/>
        <end position="55"/>
    </location>
</feature>
<dbReference type="Pfam" id="PF02518">
    <property type="entry name" value="HATPase_c"/>
    <property type="match status" value="1"/>
</dbReference>
<evidence type="ECO:0000259" key="10">
    <source>
        <dbReference type="SMART" id="SM00387"/>
    </source>
</evidence>
<dbReference type="InterPro" id="IPR050482">
    <property type="entry name" value="Sensor_HK_TwoCompSys"/>
</dbReference>
<dbReference type="EC" id="2.7.13.3" evidence="2"/>